<comment type="caution">
    <text evidence="6">The sequence shown here is derived from an EMBL/GenBank/DDBJ whole genome shotgun (WGS) entry which is preliminary data.</text>
</comment>
<dbReference type="Pfam" id="PF20684">
    <property type="entry name" value="Fung_rhodopsin"/>
    <property type="match status" value="1"/>
</dbReference>
<evidence type="ECO:0000259" key="5">
    <source>
        <dbReference type="Pfam" id="PF20684"/>
    </source>
</evidence>
<evidence type="ECO:0000256" key="1">
    <source>
        <dbReference type="ARBA" id="ARBA00004429"/>
    </source>
</evidence>
<reference evidence="6 7" key="1">
    <citation type="submission" date="2015-03" db="EMBL/GenBank/DDBJ databases">
        <authorList>
            <person name="Radwan O."/>
            <person name="Al-Naeli F.A."/>
            <person name="Rendon G.A."/>
            <person name="Fields C."/>
        </authorList>
    </citation>
    <scope>NUCLEOTIDE SEQUENCE [LARGE SCALE GENOMIC DNA]</scope>
    <source>
        <strain evidence="6">CR-DP1</strain>
    </source>
</reference>
<protein>
    <recommendedName>
        <fullName evidence="5">Rhodopsin domain-containing protein</fullName>
    </recommendedName>
</protein>
<dbReference type="OrthoDB" id="546893at2759"/>
<organism evidence="6 7">
    <name type="scientific">Thielaviopsis punctulata</name>
    <dbReference type="NCBI Taxonomy" id="72032"/>
    <lineage>
        <taxon>Eukaryota</taxon>
        <taxon>Fungi</taxon>
        <taxon>Dikarya</taxon>
        <taxon>Ascomycota</taxon>
        <taxon>Pezizomycotina</taxon>
        <taxon>Sordariomycetes</taxon>
        <taxon>Hypocreomycetidae</taxon>
        <taxon>Microascales</taxon>
        <taxon>Ceratocystidaceae</taxon>
        <taxon>Thielaviopsis</taxon>
    </lineage>
</organism>
<keyword evidence="2" id="KW-1003">Cell membrane</keyword>
<feature type="compositionally biased region" description="Basic and acidic residues" evidence="3">
    <location>
        <begin position="892"/>
        <end position="939"/>
    </location>
</feature>
<feature type="transmembrane region" description="Helical" evidence="4">
    <location>
        <begin position="537"/>
        <end position="560"/>
    </location>
</feature>
<comment type="subcellular location">
    <subcellularLocation>
        <location evidence="1">Cell inner membrane</location>
        <topology evidence="1">Multi-pass membrane protein</topology>
    </subcellularLocation>
</comment>
<feature type="compositionally biased region" description="Polar residues" evidence="3">
    <location>
        <begin position="309"/>
        <end position="322"/>
    </location>
</feature>
<dbReference type="PANTHER" id="PTHR43702:SF13">
    <property type="entry name" value="MONOSACCHARIDE TRANSPORTER, PUTATIVE (AFU_ORTHOLOGUE AFUA_4G06630)-RELATED"/>
    <property type="match status" value="1"/>
</dbReference>
<keyword evidence="7" id="KW-1185">Reference proteome</keyword>
<evidence type="ECO:0000313" key="7">
    <source>
        <dbReference type="Proteomes" id="UP000033483"/>
    </source>
</evidence>
<feature type="transmembrane region" description="Helical" evidence="4">
    <location>
        <begin position="202"/>
        <end position="224"/>
    </location>
</feature>
<feature type="transmembrane region" description="Helical" evidence="4">
    <location>
        <begin position="614"/>
        <end position="633"/>
    </location>
</feature>
<dbReference type="EMBL" id="LAEV01001031">
    <property type="protein sequence ID" value="KKA29028.1"/>
    <property type="molecule type" value="Genomic_DNA"/>
</dbReference>
<feature type="transmembrane region" description="Helical" evidence="4">
    <location>
        <begin position="823"/>
        <end position="843"/>
    </location>
</feature>
<feature type="region of interest" description="Disordered" evidence="3">
    <location>
        <begin position="300"/>
        <end position="341"/>
    </location>
</feature>
<accession>A0A0F4ZGJ5</accession>
<dbReference type="Proteomes" id="UP000033483">
    <property type="component" value="Unassembled WGS sequence"/>
</dbReference>
<feature type="transmembrane region" description="Helical" evidence="4">
    <location>
        <begin position="787"/>
        <end position="811"/>
    </location>
</feature>
<evidence type="ECO:0000313" key="6">
    <source>
        <dbReference type="EMBL" id="KKA29028.1"/>
    </source>
</evidence>
<feature type="transmembrane region" description="Helical" evidence="4">
    <location>
        <begin position="849"/>
        <end position="870"/>
    </location>
</feature>
<feature type="transmembrane region" description="Helical" evidence="4">
    <location>
        <begin position="505"/>
        <end position="525"/>
    </location>
</feature>
<feature type="domain" description="Rhodopsin" evidence="5">
    <location>
        <begin position="34"/>
        <end position="283"/>
    </location>
</feature>
<sequence>MAIYSEPGIPDRGPSVFIVTTTTTAVASVFVFSRLYCRRFIVRLVTVDDWYLIAAWVFAVGLAFTICFGVANGLGRHDDDIPDEDIRPLRKTEYNPALMATKTSILMFYLRLSKNTNAVLRLASWVVLVIVNLAGAVLTLMNIFQCRPIRAGWGPWEEGAKCIPLLTEFICAAPVNVITDLAILVLPLPVLTGMKLPLRQKIILVGTFLLGAFVTIVDVVRIYYLQQAITKTPTKISSDIEAIFGGQPGFSWHASLALMWSIVEVNVGIICACIPTLKPLIARICPALVIDPNFNSGTSVSRPFEDKTTSSNDHASANQYEHTPSPPPATTPTAAPTAAPTTSSTQMSMAEFLAEHTDVSEGDISTIYERRARASTFATMPSISEVQTNATAPSIQEQQIYFGFVEMKKPKSILACSKPESWKYCSVVTTLFFLWGFSYGLLNSLNNAVSYVSNLSTPKSLSLATMYFGGGYLLGPLLVGSWILRRDEHQRMHHVRNRDTDRIGGFKILFMVGLWIYGLGTIIFWPSAVTNSYGGFMLSNFVAGFGLAILETGANTFLVLCGHEDYGAMRLMLAQAVQATGSIISNTMSTNIFFKNLTTNSNGSQNLINVQWTYLSITLLCTLLVMFFYYMPLPEVTDIELRKSARHSPVAPDKRYLGGIQLRTICLTLAILSQWTYTATQASMRIFFTAYLVSLDPYMPTSGPDAVFTGSRFASYRIPGFSLKVSDYYAISQSAFTLSRYVFALILYLSVGHRFWPKPRILLTLCALGTIAVAIVIGLVNPSNNDLIAIPVSLFYFFMGPIWPLIFALGLRHQGARTKAAGAFITMAASGPGGWIFVQYAIVACGGTMQSTAFFLVALQVVTLLFPMALNVSRDMKLLTDPQWCQQVDAERAERHMASNEAGRGESRQQPEFVDSSREEFAHMEAHDYAAGQHGEESRSSSARPESAEPAFITSAL</sequence>
<keyword evidence="4" id="KW-0472">Membrane</keyword>
<feature type="compositionally biased region" description="Low complexity" evidence="3">
    <location>
        <begin position="331"/>
        <end position="341"/>
    </location>
</feature>
<dbReference type="InterPro" id="IPR036259">
    <property type="entry name" value="MFS_trans_sf"/>
</dbReference>
<evidence type="ECO:0000256" key="3">
    <source>
        <dbReference type="SAM" id="MobiDB-lite"/>
    </source>
</evidence>
<feature type="region of interest" description="Disordered" evidence="3">
    <location>
        <begin position="892"/>
        <end position="957"/>
    </location>
</feature>
<dbReference type="SUPFAM" id="SSF103473">
    <property type="entry name" value="MFS general substrate transporter"/>
    <property type="match status" value="1"/>
</dbReference>
<feature type="transmembrane region" description="Helical" evidence="4">
    <location>
        <begin position="122"/>
        <end position="145"/>
    </location>
</feature>
<feature type="transmembrane region" description="Helical" evidence="4">
    <location>
        <begin position="49"/>
        <end position="74"/>
    </location>
</feature>
<feature type="transmembrane region" description="Helical" evidence="4">
    <location>
        <begin position="16"/>
        <end position="37"/>
    </location>
</feature>
<evidence type="ECO:0000256" key="2">
    <source>
        <dbReference type="ARBA" id="ARBA00022475"/>
    </source>
</evidence>
<gene>
    <name evidence="6" type="ORF">TD95_004044</name>
</gene>
<dbReference type="AlphaFoldDB" id="A0A0F4ZGJ5"/>
<dbReference type="InterPro" id="IPR049326">
    <property type="entry name" value="Rhodopsin_dom_fungi"/>
</dbReference>
<feature type="transmembrane region" description="Helical" evidence="4">
    <location>
        <begin position="165"/>
        <end position="190"/>
    </location>
</feature>
<feature type="transmembrane region" description="Helical" evidence="4">
    <location>
        <begin position="761"/>
        <end position="781"/>
    </location>
</feature>
<dbReference type="PANTHER" id="PTHR43702">
    <property type="entry name" value="L-FUCOSE-PROTON SYMPORTER"/>
    <property type="match status" value="1"/>
</dbReference>
<evidence type="ECO:0000256" key="4">
    <source>
        <dbReference type="SAM" id="Phobius"/>
    </source>
</evidence>
<feature type="transmembrane region" description="Helical" evidence="4">
    <location>
        <begin position="421"/>
        <end position="441"/>
    </location>
</feature>
<dbReference type="Gene3D" id="1.20.1250.20">
    <property type="entry name" value="MFS general substrate transporter like domains"/>
    <property type="match status" value="2"/>
</dbReference>
<feature type="transmembrane region" description="Helical" evidence="4">
    <location>
        <begin position="728"/>
        <end position="749"/>
    </location>
</feature>
<dbReference type="GO" id="GO:0005886">
    <property type="term" value="C:plasma membrane"/>
    <property type="evidence" value="ECO:0007669"/>
    <property type="project" value="UniProtKB-SubCell"/>
</dbReference>
<keyword evidence="4" id="KW-1133">Transmembrane helix</keyword>
<proteinExistence type="predicted"/>
<name>A0A0F4ZGJ5_9PEZI</name>
<keyword evidence="4" id="KW-0812">Transmembrane</keyword>
<feature type="transmembrane region" description="Helical" evidence="4">
    <location>
        <begin position="461"/>
        <end position="484"/>
    </location>
</feature>
<dbReference type="InterPro" id="IPR050375">
    <property type="entry name" value="MFS_TsgA-like"/>
</dbReference>
<feature type="compositionally biased region" description="Low complexity" evidence="3">
    <location>
        <begin position="940"/>
        <end position="951"/>
    </location>
</feature>